<dbReference type="RefSeq" id="WP_119972068.1">
    <property type="nucleotide sequence ID" value="NZ_JBHSQA010000020.1"/>
</dbReference>
<dbReference type="AlphaFoldDB" id="A0A3A5MT90"/>
<comment type="caution">
    <text evidence="1">The sequence shown here is derived from an EMBL/GenBank/DDBJ whole genome shotgun (WGS) entry which is preliminary data.</text>
</comment>
<sequence length="122" mass="13021">MDTVTVPRSYYVTLAEVAAQHQGMLSGLRVTGGKSYDRPGDLLGTVLCETWLIDHSLVGLVGAAYVSALRAECAERSVAPPTLDETLKAIPFAMNEARYPSVDVEALMRVLAADIPGMVGQL</sequence>
<evidence type="ECO:0000313" key="1">
    <source>
        <dbReference type="EMBL" id="RJT90348.1"/>
    </source>
</evidence>
<protein>
    <submittedName>
        <fullName evidence="1">Uncharacterized protein</fullName>
    </submittedName>
</protein>
<keyword evidence="2" id="KW-1185">Reference proteome</keyword>
<reference evidence="1 2" key="1">
    <citation type="submission" date="2018-09" db="EMBL/GenBank/DDBJ databases">
        <title>Novel species of Cryobacterium.</title>
        <authorList>
            <person name="Liu Q."/>
            <person name="Xin Y.-H."/>
        </authorList>
    </citation>
    <scope>NUCLEOTIDE SEQUENCE [LARGE SCALE GENOMIC DNA]</scope>
    <source>
        <strain evidence="1 2">Hh39</strain>
    </source>
</reference>
<name>A0A3A5MT90_9MICO</name>
<dbReference type="OrthoDB" id="9961163at2"/>
<evidence type="ECO:0000313" key="2">
    <source>
        <dbReference type="Proteomes" id="UP000272015"/>
    </source>
</evidence>
<organism evidence="1 2">
    <name type="scientific">Cryobacterium melibiosiphilum</name>
    <dbReference type="NCBI Taxonomy" id="995039"/>
    <lineage>
        <taxon>Bacteria</taxon>
        <taxon>Bacillati</taxon>
        <taxon>Actinomycetota</taxon>
        <taxon>Actinomycetes</taxon>
        <taxon>Micrococcales</taxon>
        <taxon>Microbacteriaceae</taxon>
        <taxon>Cryobacterium</taxon>
    </lineage>
</organism>
<proteinExistence type="predicted"/>
<gene>
    <name evidence="1" type="ORF">D6T64_04170</name>
</gene>
<accession>A0A3A5MT90</accession>
<dbReference type="EMBL" id="QZVS01000061">
    <property type="protein sequence ID" value="RJT90348.1"/>
    <property type="molecule type" value="Genomic_DNA"/>
</dbReference>
<dbReference type="Proteomes" id="UP000272015">
    <property type="component" value="Unassembled WGS sequence"/>
</dbReference>